<organism evidence="1">
    <name type="scientific">Eucalyptus grandis</name>
    <name type="common">Flooded gum</name>
    <dbReference type="NCBI Taxonomy" id="71139"/>
    <lineage>
        <taxon>Eukaryota</taxon>
        <taxon>Viridiplantae</taxon>
        <taxon>Streptophyta</taxon>
        <taxon>Embryophyta</taxon>
        <taxon>Tracheophyta</taxon>
        <taxon>Spermatophyta</taxon>
        <taxon>Magnoliopsida</taxon>
        <taxon>eudicotyledons</taxon>
        <taxon>Gunneridae</taxon>
        <taxon>Pentapetalae</taxon>
        <taxon>rosids</taxon>
        <taxon>malvids</taxon>
        <taxon>Myrtales</taxon>
        <taxon>Myrtaceae</taxon>
        <taxon>Myrtoideae</taxon>
        <taxon>Eucalypteae</taxon>
        <taxon>Eucalyptus</taxon>
    </lineage>
</organism>
<dbReference type="InParanoid" id="A0A059ABA7"/>
<protein>
    <submittedName>
        <fullName evidence="1">Uncharacterized protein</fullName>
    </submittedName>
</protein>
<dbReference type="Gramene" id="KCW51377">
    <property type="protein sequence ID" value="KCW51377"/>
    <property type="gene ID" value="EUGRSUZ_J00921"/>
</dbReference>
<accession>A0A059ABA7</accession>
<dbReference type="EMBL" id="KK198762">
    <property type="protein sequence ID" value="KCW51377.1"/>
    <property type="molecule type" value="Genomic_DNA"/>
</dbReference>
<name>A0A059ABA7_EUCGR</name>
<reference evidence="1" key="1">
    <citation type="submission" date="2013-07" db="EMBL/GenBank/DDBJ databases">
        <title>The genome of Eucalyptus grandis.</title>
        <authorList>
            <person name="Schmutz J."/>
            <person name="Hayes R."/>
            <person name="Myburg A."/>
            <person name="Tuskan G."/>
            <person name="Grattapaglia D."/>
            <person name="Rokhsar D.S."/>
        </authorList>
    </citation>
    <scope>NUCLEOTIDE SEQUENCE</scope>
    <source>
        <tissue evidence="1">Leaf extractions</tissue>
    </source>
</reference>
<proteinExistence type="predicted"/>
<gene>
    <name evidence="1" type="ORF">EUGRSUZ_J00921</name>
</gene>
<evidence type="ECO:0000313" key="1">
    <source>
        <dbReference type="EMBL" id="KCW51377.1"/>
    </source>
</evidence>
<sequence>MLVFGPLFCDIGLSLFLVIVQPLSIPFSFKYSTSLQFVGVSLRAISLLQDFCNCCVSSLIGTTCFHD</sequence>
<dbReference type="AlphaFoldDB" id="A0A059ABA7"/>